<comment type="catalytic activity">
    <reaction evidence="4 5 6">
        <text>an acyl phosphate + H2O = a carboxylate + phosphate + H(+)</text>
        <dbReference type="Rhea" id="RHEA:14965"/>
        <dbReference type="ChEBI" id="CHEBI:15377"/>
        <dbReference type="ChEBI" id="CHEBI:15378"/>
        <dbReference type="ChEBI" id="CHEBI:29067"/>
        <dbReference type="ChEBI" id="CHEBI:43474"/>
        <dbReference type="ChEBI" id="CHEBI:59918"/>
        <dbReference type="EC" id="3.6.1.7"/>
    </reaction>
</comment>
<name>A0A8J7FF83_9GAMM</name>
<dbReference type="PROSITE" id="PS00151">
    <property type="entry name" value="ACYLPHOSPHATASE_2"/>
    <property type="match status" value="1"/>
</dbReference>
<dbReference type="PRINTS" id="PR00112">
    <property type="entry name" value="ACYLPHPHTASE"/>
</dbReference>
<reference evidence="9" key="1">
    <citation type="submission" date="2020-10" db="EMBL/GenBank/DDBJ databases">
        <title>Bacterium isolated from coastal waters sediment.</title>
        <authorList>
            <person name="Chen R.-J."/>
            <person name="Lu D.-C."/>
            <person name="Zhu K.-L."/>
            <person name="Du Z.-J."/>
        </authorList>
    </citation>
    <scope>NUCLEOTIDE SEQUENCE</scope>
    <source>
        <strain evidence="9">N1Y112</strain>
    </source>
</reference>
<evidence type="ECO:0000256" key="1">
    <source>
        <dbReference type="ARBA" id="ARBA00005614"/>
    </source>
</evidence>
<feature type="active site" evidence="5">
    <location>
        <position position="20"/>
    </location>
</feature>
<dbReference type="Gene3D" id="3.30.70.100">
    <property type="match status" value="1"/>
</dbReference>
<dbReference type="PANTHER" id="PTHR47268:SF4">
    <property type="entry name" value="ACYLPHOSPHATASE"/>
    <property type="match status" value="1"/>
</dbReference>
<proteinExistence type="inferred from homology"/>
<dbReference type="NCBIfam" id="NF011014">
    <property type="entry name" value="PRK14442.1"/>
    <property type="match status" value="1"/>
</dbReference>
<comment type="caution">
    <text evidence="9">The sequence shown here is derived from an EMBL/GenBank/DDBJ whole genome shotgun (WGS) entry which is preliminary data.</text>
</comment>
<dbReference type="PROSITE" id="PS00150">
    <property type="entry name" value="ACYLPHOSPHATASE_1"/>
    <property type="match status" value="1"/>
</dbReference>
<dbReference type="PROSITE" id="PS51160">
    <property type="entry name" value="ACYLPHOSPHATASE_3"/>
    <property type="match status" value="1"/>
</dbReference>
<dbReference type="EMBL" id="JADEYS010000016">
    <property type="protein sequence ID" value="MBE9398559.1"/>
    <property type="molecule type" value="Genomic_DNA"/>
</dbReference>
<dbReference type="EC" id="3.6.1.7" evidence="2 5"/>
<dbReference type="AlphaFoldDB" id="A0A8J7FF83"/>
<evidence type="ECO:0000259" key="8">
    <source>
        <dbReference type="PROSITE" id="PS51160"/>
    </source>
</evidence>
<evidence type="ECO:0000256" key="5">
    <source>
        <dbReference type="PROSITE-ProRule" id="PRU00520"/>
    </source>
</evidence>
<feature type="domain" description="Acylphosphatase-like" evidence="8">
    <location>
        <begin position="5"/>
        <end position="91"/>
    </location>
</feature>
<evidence type="ECO:0000256" key="6">
    <source>
        <dbReference type="RuleBase" id="RU000553"/>
    </source>
</evidence>
<dbReference type="Pfam" id="PF00708">
    <property type="entry name" value="Acylphosphatase"/>
    <property type="match status" value="1"/>
</dbReference>
<evidence type="ECO:0000256" key="7">
    <source>
        <dbReference type="RuleBase" id="RU004168"/>
    </source>
</evidence>
<keyword evidence="5 6" id="KW-0378">Hydrolase</keyword>
<dbReference type="SUPFAM" id="SSF54975">
    <property type="entry name" value="Acylphosphatase/BLUF domain-like"/>
    <property type="match status" value="1"/>
</dbReference>
<keyword evidence="10" id="KW-1185">Reference proteome</keyword>
<dbReference type="GO" id="GO:0003998">
    <property type="term" value="F:acylphosphatase activity"/>
    <property type="evidence" value="ECO:0007669"/>
    <property type="project" value="UniProtKB-EC"/>
</dbReference>
<dbReference type="Proteomes" id="UP000640333">
    <property type="component" value="Unassembled WGS sequence"/>
</dbReference>
<evidence type="ECO:0000313" key="9">
    <source>
        <dbReference type="EMBL" id="MBE9398559.1"/>
    </source>
</evidence>
<accession>A0A8J7FF83</accession>
<comment type="similarity">
    <text evidence="1 7">Belongs to the acylphosphatase family.</text>
</comment>
<dbReference type="InterPro" id="IPR020456">
    <property type="entry name" value="Acylphosphatase"/>
</dbReference>
<gene>
    <name evidence="9" type="ORF">IOQ59_14980</name>
</gene>
<evidence type="ECO:0000256" key="4">
    <source>
        <dbReference type="ARBA" id="ARBA00047645"/>
    </source>
</evidence>
<feature type="active site" evidence="5">
    <location>
        <position position="38"/>
    </location>
</feature>
<protein>
    <recommendedName>
        <fullName evidence="3 5">Acylphosphatase</fullName>
        <ecNumber evidence="2 5">3.6.1.7</ecNumber>
    </recommendedName>
</protein>
<dbReference type="RefSeq" id="WP_193954193.1">
    <property type="nucleotide sequence ID" value="NZ_JADEYS010000016.1"/>
</dbReference>
<organism evidence="9 10">
    <name type="scientific">Pontibacterium sinense</name>
    <dbReference type="NCBI Taxonomy" id="2781979"/>
    <lineage>
        <taxon>Bacteria</taxon>
        <taxon>Pseudomonadati</taxon>
        <taxon>Pseudomonadota</taxon>
        <taxon>Gammaproteobacteria</taxon>
        <taxon>Oceanospirillales</taxon>
        <taxon>Oceanospirillaceae</taxon>
        <taxon>Pontibacterium</taxon>
    </lineage>
</organism>
<dbReference type="PANTHER" id="PTHR47268">
    <property type="entry name" value="ACYLPHOSPHATASE"/>
    <property type="match status" value="1"/>
</dbReference>
<evidence type="ECO:0000256" key="3">
    <source>
        <dbReference type="ARBA" id="ARBA00015991"/>
    </source>
</evidence>
<dbReference type="InterPro" id="IPR001792">
    <property type="entry name" value="Acylphosphatase-like_dom"/>
</dbReference>
<evidence type="ECO:0000256" key="2">
    <source>
        <dbReference type="ARBA" id="ARBA00012150"/>
    </source>
</evidence>
<evidence type="ECO:0000313" key="10">
    <source>
        <dbReference type="Proteomes" id="UP000640333"/>
    </source>
</evidence>
<sequence>MATICVHALVTGRVQGVWFRQSTLEEAERAGLVGWVRNLPDGSVEVMLQGEEKAVHHVEAWLGQGPELATVADVQSETVDLSEDLAAFSII</sequence>
<dbReference type="InterPro" id="IPR017968">
    <property type="entry name" value="Acylphosphatase_CS"/>
</dbReference>
<dbReference type="InterPro" id="IPR036046">
    <property type="entry name" value="Acylphosphatase-like_dom_sf"/>
</dbReference>